<protein>
    <recommendedName>
        <fullName evidence="3">Nucleotidyltransferase</fullName>
    </recommendedName>
</protein>
<evidence type="ECO:0008006" key="3">
    <source>
        <dbReference type="Google" id="ProtNLM"/>
    </source>
</evidence>
<dbReference type="Proteomes" id="UP000075391">
    <property type="component" value="Unassembled WGS sequence"/>
</dbReference>
<evidence type="ECO:0000313" key="2">
    <source>
        <dbReference type="Proteomes" id="UP000075391"/>
    </source>
</evidence>
<dbReference type="Pfam" id="PF08843">
    <property type="entry name" value="AbiEii"/>
    <property type="match status" value="1"/>
</dbReference>
<gene>
    <name evidence="1" type="ORF">AZI85_17430</name>
</gene>
<name>A0A150WM49_BDEBC</name>
<dbReference type="EMBL" id="LUKF01000011">
    <property type="protein sequence ID" value="KYG65496.1"/>
    <property type="molecule type" value="Genomic_DNA"/>
</dbReference>
<organism evidence="1 2">
    <name type="scientific">Bdellovibrio bacteriovorus</name>
    <dbReference type="NCBI Taxonomy" id="959"/>
    <lineage>
        <taxon>Bacteria</taxon>
        <taxon>Pseudomonadati</taxon>
        <taxon>Bdellovibrionota</taxon>
        <taxon>Bdellovibrionia</taxon>
        <taxon>Bdellovibrionales</taxon>
        <taxon>Pseudobdellovibrionaceae</taxon>
        <taxon>Bdellovibrio</taxon>
    </lineage>
</organism>
<sequence length="275" mass="30872">MTPRQVMAVVTRELDAQKISSFIIGAAARDLLAERFGLTPSERKTSDIDFAILVPDWKAVDGLRKKLLGHPDIKVPSEGSIRFFLAGVPFDIVPFGGIEDQNHVVSWPPHHDTAMSVLGYSEAMKNVVDFEIEKQTVRVLSIEFFVALKLIAWGMNGARQRDIVDVGYLISNYSKINPDAYEYVLENNLDLLELLDHDYACAEIGCLGMQIASKLSGQPKEVIVEILRSEENIQQMIRDLLSIESLPDSESRDKSERKWKSFLRALLLGLNGNKE</sequence>
<proteinExistence type="predicted"/>
<dbReference type="InterPro" id="IPR014942">
    <property type="entry name" value="AbiEii"/>
</dbReference>
<dbReference type="RefSeq" id="WP_063243367.1">
    <property type="nucleotide sequence ID" value="NZ_LUKF01000011.1"/>
</dbReference>
<reference evidence="1 2" key="1">
    <citation type="submission" date="2016-03" db="EMBL/GenBank/DDBJ databases">
        <authorList>
            <person name="Ploux O."/>
        </authorList>
    </citation>
    <scope>NUCLEOTIDE SEQUENCE [LARGE SCALE GENOMIC DNA]</scope>
    <source>
        <strain evidence="1 2">BER2</strain>
    </source>
</reference>
<accession>A0A150WM49</accession>
<dbReference type="OrthoDB" id="5918411at2"/>
<dbReference type="AlphaFoldDB" id="A0A150WM49"/>
<comment type="caution">
    <text evidence="1">The sequence shown here is derived from an EMBL/GenBank/DDBJ whole genome shotgun (WGS) entry which is preliminary data.</text>
</comment>
<evidence type="ECO:0000313" key="1">
    <source>
        <dbReference type="EMBL" id="KYG65496.1"/>
    </source>
</evidence>